<comment type="caution">
    <text evidence="1">The sequence shown here is derived from an EMBL/GenBank/DDBJ whole genome shotgun (WGS) entry which is preliminary data.</text>
</comment>
<gene>
    <name evidence="1" type="ORF">GC105_09255</name>
</gene>
<dbReference type="RefSeq" id="WP_152803995.1">
    <property type="nucleotide sequence ID" value="NZ_WHNX01000012.1"/>
</dbReference>
<evidence type="ECO:0000313" key="1">
    <source>
        <dbReference type="EMBL" id="MPW25977.1"/>
    </source>
</evidence>
<dbReference type="EMBL" id="WHNX01000012">
    <property type="protein sequence ID" value="MPW25977.1"/>
    <property type="molecule type" value="Genomic_DNA"/>
</dbReference>
<dbReference type="Proteomes" id="UP000440004">
    <property type="component" value="Unassembled WGS sequence"/>
</dbReference>
<accession>A0A6A7K9W5</accession>
<proteinExistence type="predicted"/>
<dbReference type="AlphaFoldDB" id="A0A6A7K9W5"/>
<evidence type="ECO:0000313" key="2">
    <source>
        <dbReference type="Proteomes" id="UP000440004"/>
    </source>
</evidence>
<name>A0A6A7K9W5_9FIRM</name>
<reference evidence="1 2" key="1">
    <citation type="submission" date="2019-10" db="EMBL/GenBank/DDBJ databases">
        <title>Alkalibaculum tamaniensis sp.nov., a new alkaliphilic acetogen, isolated on methoxylated aromatics from a mud volcano.</title>
        <authorList>
            <person name="Khomyakova M.A."/>
            <person name="Merkel A.Y."/>
            <person name="Bonch-Osmolovskaya E.A."/>
            <person name="Slobodkin A.I."/>
        </authorList>
    </citation>
    <scope>NUCLEOTIDE SEQUENCE [LARGE SCALE GENOMIC DNA]</scope>
    <source>
        <strain evidence="1 2">M08DMB</strain>
    </source>
</reference>
<keyword evidence="2" id="KW-1185">Reference proteome</keyword>
<protein>
    <submittedName>
        <fullName evidence="1">Uncharacterized protein</fullName>
    </submittedName>
</protein>
<sequence>MNVNGQVSFFKYNKQQFALLEVYDSNSIFQKTGGGYRYKGNDYIGIVVDGNLPIYKKNILKHKLIKGKKLKQIGGIYS</sequence>
<organism evidence="1 2">
    <name type="scientific">Alkalibaculum sporogenes</name>
    <dbReference type="NCBI Taxonomy" id="2655001"/>
    <lineage>
        <taxon>Bacteria</taxon>
        <taxon>Bacillati</taxon>
        <taxon>Bacillota</taxon>
        <taxon>Clostridia</taxon>
        <taxon>Eubacteriales</taxon>
        <taxon>Eubacteriaceae</taxon>
        <taxon>Alkalibaculum</taxon>
    </lineage>
</organism>